<dbReference type="InterPro" id="IPR056290">
    <property type="entry name" value="CEPT76/DRC7_peptidase-like_dom"/>
</dbReference>
<dbReference type="AlphaFoldDB" id="A0A401P2V6"/>
<protein>
    <recommendedName>
        <fullName evidence="5">Coiled-coil and C2 domain-containing protein 2A</fullName>
    </recommendedName>
</protein>
<keyword evidence="4" id="KW-1185">Reference proteome</keyword>
<feature type="domain" description="CEP76/DRC7 peptidase-like" evidence="2">
    <location>
        <begin position="151"/>
        <end position="267"/>
    </location>
</feature>
<dbReference type="EMBL" id="BFAA01003021">
    <property type="protein sequence ID" value="GCB67451.1"/>
    <property type="molecule type" value="Genomic_DNA"/>
</dbReference>
<proteinExistence type="predicted"/>
<comment type="caution">
    <text evidence="3">The sequence shown here is derived from an EMBL/GenBank/DDBJ whole genome shotgun (WGS) entry which is preliminary data.</text>
</comment>
<dbReference type="PANTHER" id="PTHR20837">
    <property type="entry name" value="CENTROSOMAL PROTEIN-RELATED"/>
    <property type="match status" value="1"/>
</dbReference>
<accession>A0A401P2V6</accession>
<feature type="non-terminal residue" evidence="3">
    <location>
        <position position="1"/>
    </location>
</feature>
<dbReference type="OrthoDB" id="2162143at2759"/>
<dbReference type="Pfam" id="PF24652">
    <property type="entry name" value="CEP76_C"/>
    <property type="match status" value="1"/>
</dbReference>
<dbReference type="Proteomes" id="UP000288216">
    <property type="component" value="Unassembled WGS sequence"/>
</dbReference>
<dbReference type="STRING" id="75743.A0A401P2V6"/>
<organism evidence="3 4">
    <name type="scientific">Scyliorhinus torazame</name>
    <name type="common">Cloudy catshark</name>
    <name type="synonym">Catulus torazame</name>
    <dbReference type="NCBI Taxonomy" id="75743"/>
    <lineage>
        <taxon>Eukaryota</taxon>
        <taxon>Metazoa</taxon>
        <taxon>Chordata</taxon>
        <taxon>Craniata</taxon>
        <taxon>Vertebrata</taxon>
        <taxon>Chondrichthyes</taxon>
        <taxon>Elasmobranchii</taxon>
        <taxon>Galeomorphii</taxon>
        <taxon>Galeoidea</taxon>
        <taxon>Carcharhiniformes</taxon>
        <taxon>Scyliorhinidae</taxon>
        <taxon>Scyliorhinus</taxon>
    </lineage>
</organism>
<feature type="domain" description="Centrosomal protein of 76 kDa C-terminal" evidence="1">
    <location>
        <begin position="295"/>
        <end position="416"/>
    </location>
</feature>
<evidence type="ECO:0000259" key="1">
    <source>
        <dbReference type="Pfam" id="PF24652"/>
    </source>
</evidence>
<evidence type="ECO:0008006" key="5">
    <source>
        <dbReference type="Google" id="ProtNLM"/>
    </source>
</evidence>
<name>A0A401P2V6_SCYTO</name>
<dbReference type="GO" id="GO:1905515">
    <property type="term" value="P:non-motile cilium assembly"/>
    <property type="evidence" value="ECO:0007669"/>
    <property type="project" value="TreeGrafter"/>
</dbReference>
<dbReference type="InterPro" id="IPR056288">
    <property type="entry name" value="CEP76_C"/>
</dbReference>
<dbReference type="PANTHER" id="PTHR20837:SF7">
    <property type="entry name" value="COILED-COIL AND C2 DOMAIN-CONTAINING PROTEIN 2A"/>
    <property type="match status" value="1"/>
</dbReference>
<sequence>LDGTFRINTPPVLLGYSKERNLSSERGWEAVRSLSEGSYLSLFITIEPHLVPGESANEKFETQEDEKLLQRAEKFQKEVKQKFPNRRCVTLATDLTGKLVFVTRFINPLFPPQELLDAFPNDLEATTELVARYVSLMPFLPDSISFAGICDLWCTSDQFLNLLAGDEEEHAVLLCNYFLAMGKKAWLMIGTAIPEGPTAYVLTYEQKQYVIWNSTTGQYYGQFDAFCPLQSVSCLVSADNVWFNMQKYDTVTRIHFDTSKSNFWKPFFSRSFPFPGLSSVQPEELVYRRTDKAAAVELQDKIEKILKEKIMEWRPRHPTRWNRYCTSTLRQFLPKLELSNGAEVGIDHCAELQSLLGDYRISGFPINLSFSELRPIVEAVHSTGVHNTVIPHVEFALAVYVHPYPNNVLSVWIYVASLVRNR</sequence>
<gene>
    <name evidence="3" type="ORF">scyTo_0008062</name>
</gene>
<dbReference type="GO" id="GO:1904491">
    <property type="term" value="P:protein localization to ciliary transition zone"/>
    <property type="evidence" value="ECO:0007669"/>
    <property type="project" value="TreeGrafter"/>
</dbReference>
<evidence type="ECO:0000313" key="3">
    <source>
        <dbReference type="EMBL" id="GCB67451.1"/>
    </source>
</evidence>
<dbReference type="OMA" id="SERTACC"/>
<dbReference type="Pfam" id="PF24656">
    <property type="entry name" value="CEPT76_peptidase"/>
    <property type="match status" value="1"/>
</dbReference>
<reference evidence="3 4" key="1">
    <citation type="journal article" date="2018" name="Nat. Ecol. Evol.">
        <title>Shark genomes provide insights into elasmobranch evolution and the origin of vertebrates.</title>
        <authorList>
            <person name="Hara Y"/>
            <person name="Yamaguchi K"/>
            <person name="Onimaru K"/>
            <person name="Kadota M"/>
            <person name="Koyanagi M"/>
            <person name="Keeley SD"/>
            <person name="Tatsumi K"/>
            <person name="Tanaka K"/>
            <person name="Motone F"/>
            <person name="Kageyama Y"/>
            <person name="Nozu R"/>
            <person name="Adachi N"/>
            <person name="Nishimura O"/>
            <person name="Nakagawa R"/>
            <person name="Tanegashima C"/>
            <person name="Kiyatake I"/>
            <person name="Matsumoto R"/>
            <person name="Murakumo K"/>
            <person name="Nishida K"/>
            <person name="Terakita A"/>
            <person name="Kuratani S"/>
            <person name="Sato K"/>
            <person name="Hyodo S Kuraku.S."/>
        </authorList>
    </citation>
    <scope>NUCLEOTIDE SEQUENCE [LARGE SCALE GENOMIC DNA]</scope>
</reference>
<dbReference type="InterPro" id="IPR052434">
    <property type="entry name" value="Tectonic-like_complex_comp"/>
</dbReference>
<evidence type="ECO:0000259" key="2">
    <source>
        <dbReference type="Pfam" id="PF24656"/>
    </source>
</evidence>
<dbReference type="GO" id="GO:0035869">
    <property type="term" value="C:ciliary transition zone"/>
    <property type="evidence" value="ECO:0007669"/>
    <property type="project" value="TreeGrafter"/>
</dbReference>
<evidence type="ECO:0000313" key="4">
    <source>
        <dbReference type="Proteomes" id="UP000288216"/>
    </source>
</evidence>